<dbReference type="PANTHER" id="PTHR31549">
    <property type="entry name" value="PROTEIN, PUTATIVE (DUF247)-RELATED-RELATED"/>
    <property type="match status" value="1"/>
</dbReference>
<protein>
    <submittedName>
        <fullName evidence="2">Uncharacterized protein</fullName>
    </submittedName>
</protein>
<feature type="transmembrane region" description="Helical" evidence="1">
    <location>
        <begin position="355"/>
        <end position="376"/>
    </location>
</feature>
<comment type="caution">
    <text evidence="2">The sequence shown here is derived from an EMBL/GenBank/DDBJ whole genome shotgun (WGS) entry which is preliminary data.</text>
</comment>
<dbReference type="Pfam" id="PF03140">
    <property type="entry name" value="DUF247"/>
    <property type="match status" value="2"/>
</dbReference>
<reference evidence="2 3" key="1">
    <citation type="journal article" date="2021" name="Commun. Biol.">
        <title>The genome of Shorea leprosula (Dipterocarpaceae) highlights the ecological relevance of drought in aseasonal tropical rainforests.</title>
        <authorList>
            <person name="Ng K.K.S."/>
            <person name="Kobayashi M.J."/>
            <person name="Fawcett J.A."/>
            <person name="Hatakeyama M."/>
            <person name="Paape T."/>
            <person name="Ng C.H."/>
            <person name="Ang C.C."/>
            <person name="Tnah L.H."/>
            <person name="Lee C.T."/>
            <person name="Nishiyama T."/>
            <person name="Sese J."/>
            <person name="O'Brien M.J."/>
            <person name="Copetti D."/>
            <person name="Mohd Noor M.I."/>
            <person name="Ong R.C."/>
            <person name="Putra M."/>
            <person name="Sireger I.Z."/>
            <person name="Indrioko S."/>
            <person name="Kosugi Y."/>
            <person name="Izuno A."/>
            <person name="Isagi Y."/>
            <person name="Lee S.L."/>
            <person name="Shimizu K.K."/>
        </authorList>
    </citation>
    <scope>NUCLEOTIDE SEQUENCE [LARGE SCALE GENOMIC DNA]</scope>
    <source>
        <strain evidence="2">214</strain>
    </source>
</reference>
<keyword evidence="1" id="KW-0472">Membrane</keyword>
<dbReference type="EMBL" id="BPVZ01000308">
    <property type="protein sequence ID" value="GKV49632.1"/>
    <property type="molecule type" value="Genomic_DNA"/>
</dbReference>
<dbReference type="Proteomes" id="UP001054252">
    <property type="component" value="Unassembled WGS sequence"/>
</dbReference>
<proteinExistence type="predicted"/>
<dbReference type="AlphaFoldDB" id="A0AAV5MMG7"/>
<keyword evidence="1" id="KW-0812">Transmembrane</keyword>
<evidence type="ECO:0000313" key="2">
    <source>
        <dbReference type="EMBL" id="GKV49632.1"/>
    </source>
</evidence>
<sequence length="385" mass="44523">MVVLDVTNERQEFSGTEDLVGIEKVDFFVLENQLPYQLLQILIDTFAEFSSAELAPKLKKLFNDLIIEFINRIYLNLTAQQQHQIWVDHSQQQEGDPAHLLDLLRRRLMEVKSKEKDEKKGINKDGLRKKVLTFAIHPLHSLRRRLMGVKLKEKGEKQKGINKDGLRKKVLTFATHPLYLLRRKLMGVKSKEKGEKQEEINKDFLQKVLTFDNSKPWHSNRNVRKLKDKGIRFKAREKGGAITDIDFNSSYELCPVFEGKYEITSHLSFLDSLIDNGEDVKELRDTGVLHNGLGSDEAVAELFNKISNILVSNLTMHSKLQRDIHEYCNSKKSHLSSLRASVEAKLTYTYFRSPWTFLVLLGALVGLIMTGMQTYYSFHENKLPY</sequence>
<keyword evidence="3" id="KW-1185">Reference proteome</keyword>
<evidence type="ECO:0000256" key="1">
    <source>
        <dbReference type="SAM" id="Phobius"/>
    </source>
</evidence>
<dbReference type="InterPro" id="IPR004158">
    <property type="entry name" value="DUF247_pln"/>
</dbReference>
<accession>A0AAV5MMG7</accession>
<name>A0AAV5MMG7_9ROSI</name>
<evidence type="ECO:0000313" key="3">
    <source>
        <dbReference type="Proteomes" id="UP001054252"/>
    </source>
</evidence>
<keyword evidence="1" id="KW-1133">Transmembrane helix</keyword>
<dbReference type="PANTHER" id="PTHR31549:SF191">
    <property type="entry name" value="DUF247 DOMAIN PROTEIN"/>
    <property type="match status" value="1"/>
</dbReference>
<gene>
    <name evidence="2" type="ORF">SLEP1_g56373</name>
</gene>
<organism evidence="2 3">
    <name type="scientific">Rubroshorea leprosula</name>
    <dbReference type="NCBI Taxonomy" id="152421"/>
    <lineage>
        <taxon>Eukaryota</taxon>
        <taxon>Viridiplantae</taxon>
        <taxon>Streptophyta</taxon>
        <taxon>Embryophyta</taxon>
        <taxon>Tracheophyta</taxon>
        <taxon>Spermatophyta</taxon>
        <taxon>Magnoliopsida</taxon>
        <taxon>eudicotyledons</taxon>
        <taxon>Gunneridae</taxon>
        <taxon>Pentapetalae</taxon>
        <taxon>rosids</taxon>
        <taxon>malvids</taxon>
        <taxon>Malvales</taxon>
        <taxon>Dipterocarpaceae</taxon>
        <taxon>Rubroshorea</taxon>
    </lineage>
</organism>